<dbReference type="PANTHER" id="PTHR14741">
    <property type="entry name" value="S-ADENOSYLMETHIONINE-DEPENDENT METHYLTRANSFERASE RELATED"/>
    <property type="match status" value="1"/>
</dbReference>
<evidence type="ECO:0000256" key="8">
    <source>
        <dbReference type="SAM" id="Phobius"/>
    </source>
</evidence>
<proteinExistence type="inferred from homology"/>
<dbReference type="GO" id="GO:0071164">
    <property type="term" value="F:RNA cap trimethylguanosine synthase activity"/>
    <property type="evidence" value="ECO:0007669"/>
    <property type="project" value="TreeGrafter"/>
</dbReference>
<name>A0A6P6B6B6_DURZI</name>
<evidence type="ECO:0000256" key="3">
    <source>
        <dbReference type="ARBA" id="ARBA00047418"/>
    </source>
</evidence>
<keyword evidence="8" id="KW-0812">Transmembrane</keyword>
<keyword evidence="9" id="KW-1185">Reference proteome</keyword>
<keyword evidence="8" id="KW-1133">Transmembrane helix</keyword>
<dbReference type="PANTHER" id="PTHR14741:SF32">
    <property type="entry name" value="TRIMETHYLGUANOSINE SYNTHASE"/>
    <property type="match status" value="1"/>
</dbReference>
<comment type="catalytic activity">
    <reaction evidence="5">
        <text>a 5'-end (N(2),N(7)-dimethyl 5'-triphosphoguanosine)-ribonucleoside in snRNA + S-adenosyl-L-methionine = a 5'-end (N(2),N(2),N(7)-trimethyl 5'-triphosphoguanosine)-ribonucleoside in snRNA + S-adenosyl-L-homocysteine + H(+)</text>
        <dbReference type="Rhea" id="RHEA:78479"/>
        <dbReference type="Rhea" id="RHEA-COMP:19087"/>
        <dbReference type="Rhea" id="RHEA-COMP:19089"/>
        <dbReference type="ChEBI" id="CHEBI:15378"/>
        <dbReference type="ChEBI" id="CHEBI:57856"/>
        <dbReference type="ChEBI" id="CHEBI:59789"/>
        <dbReference type="ChEBI" id="CHEBI:167623"/>
        <dbReference type="ChEBI" id="CHEBI:172880"/>
    </reaction>
    <physiologicalReaction direction="left-to-right" evidence="5">
        <dbReference type="Rhea" id="RHEA:78480"/>
    </physiologicalReaction>
</comment>
<evidence type="ECO:0000313" key="9">
    <source>
        <dbReference type="Proteomes" id="UP000515121"/>
    </source>
</evidence>
<dbReference type="InterPro" id="IPR029063">
    <property type="entry name" value="SAM-dependent_MTases_sf"/>
</dbReference>
<evidence type="ECO:0000256" key="1">
    <source>
        <dbReference type="ARBA" id="ARBA00018517"/>
    </source>
</evidence>
<evidence type="ECO:0000256" key="4">
    <source>
        <dbReference type="ARBA" id="ARBA00048740"/>
    </source>
</evidence>
<gene>
    <name evidence="10" type="primary">LOC111315087</name>
</gene>
<evidence type="ECO:0000256" key="7">
    <source>
        <dbReference type="ARBA" id="ARBA00049790"/>
    </source>
</evidence>
<comment type="catalytic activity">
    <reaction evidence="6">
        <text>a 5'-end (N(7)-methyl 5'-triphosphoguanosine)-ribonucleoside in snRNA + S-adenosyl-L-methionine = a 5'-end (N(2),N(7)-dimethyl 5'-triphosphoguanosine)-ribonucleoside in snRNA + S-adenosyl-L-homocysteine + H(+)</text>
        <dbReference type="Rhea" id="RHEA:78471"/>
        <dbReference type="Rhea" id="RHEA-COMP:19085"/>
        <dbReference type="Rhea" id="RHEA-COMP:19087"/>
        <dbReference type="ChEBI" id="CHEBI:15378"/>
        <dbReference type="ChEBI" id="CHEBI:57856"/>
        <dbReference type="ChEBI" id="CHEBI:59789"/>
        <dbReference type="ChEBI" id="CHEBI:156461"/>
        <dbReference type="ChEBI" id="CHEBI:172880"/>
    </reaction>
    <physiologicalReaction direction="left-to-right" evidence="6">
        <dbReference type="Rhea" id="RHEA:78472"/>
    </physiologicalReaction>
</comment>
<sequence>MKSGSFGFGILERNGRGRKPKQSSSYQSFGFSLQAHPRPLMFSELQLNVFFAQTRMVFIRRLDNILAHAKVKAINPLDKRIRAAQAFFMRPMASALQFILNLSIVILVLIIFITKTLTGTIFYADDIHLETVALAKGNVDAPLVAAIKKRKKKTRHALGKLCRDHEELQFKGMFEEYSAMIGKYWWQRYLLFSRFDDGIKMDEEGWFSVTPEPIARHHASRCGSGIVVDSFTGVGGNAIQLGPEADTVFLSPPWGGPDYTKVKMYDLNTMLRPCDGYFLFNVAKKIACRIVMFLPRIVDINQLAELSMSAQPPWSLEVEKNFLHGKLKAITAYFEVATVTGQ</sequence>
<evidence type="ECO:0000256" key="2">
    <source>
        <dbReference type="ARBA" id="ARBA00025783"/>
    </source>
</evidence>
<dbReference type="InterPro" id="IPR019012">
    <property type="entry name" value="RNA_cap_Gua-N2-MeTrfase"/>
</dbReference>
<comment type="catalytic activity">
    <reaction evidence="4">
        <text>a 5'-end (N(7)-methyl 5'-triphosphoguanosine)-ribonucleoside in snoRNA + S-adenosyl-L-methionine = a 5'-end (N(2),N(7)-dimethyl 5'-triphosphoguanosine)-ribonucleoside in snoRNA + S-adenosyl-L-homocysteine + H(+)</text>
        <dbReference type="Rhea" id="RHEA:78475"/>
        <dbReference type="Rhea" id="RHEA-COMP:19086"/>
        <dbReference type="Rhea" id="RHEA-COMP:19088"/>
        <dbReference type="ChEBI" id="CHEBI:15378"/>
        <dbReference type="ChEBI" id="CHEBI:57856"/>
        <dbReference type="ChEBI" id="CHEBI:59789"/>
        <dbReference type="ChEBI" id="CHEBI:156461"/>
        <dbReference type="ChEBI" id="CHEBI:172880"/>
    </reaction>
    <physiologicalReaction direction="left-to-right" evidence="4">
        <dbReference type="Rhea" id="RHEA:78476"/>
    </physiologicalReaction>
</comment>
<protein>
    <recommendedName>
        <fullName evidence="1">Trimethylguanosine synthase</fullName>
    </recommendedName>
    <alternativeName>
        <fullName evidence="7">Cap-specific guanine-N(2) methyltransferase</fullName>
    </alternativeName>
</protein>
<dbReference type="Proteomes" id="UP000515121">
    <property type="component" value="Unplaced"/>
</dbReference>
<reference evidence="10" key="1">
    <citation type="submission" date="2025-08" db="UniProtKB">
        <authorList>
            <consortium name="RefSeq"/>
        </authorList>
    </citation>
    <scope>IDENTIFICATION</scope>
    <source>
        <tissue evidence="10">Fruit stalk</tissue>
    </source>
</reference>
<feature type="transmembrane region" description="Helical" evidence="8">
    <location>
        <begin position="95"/>
        <end position="113"/>
    </location>
</feature>
<dbReference type="AlphaFoldDB" id="A0A6P6B6B6"/>
<dbReference type="GO" id="GO:0005634">
    <property type="term" value="C:nucleus"/>
    <property type="evidence" value="ECO:0007669"/>
    <property type="project" value="TreeGrafter"/>
</dbReference>
<evidence type="ECO:0000313" key="10">
    <source>
        <dbReference type="RefSeq" id="XP_022772436.1"/>
    </source>
</evidence>
<accession>A0A6P6B6B6</accession>
<dbReference type="KEGG" id="dzi:111315087"/>
<evidence type="ECO:0000256" key="6">
    <source>
        <dbReference type="ARBA" id="ARBA00049075"/>
    </source>
</evidence>
<dbReference type="OrthoDB" id="194443at2759"/>
<evidence type="ECO:0000256" key="5">
    <source>
        <dbReference type="ARBA" id="ARBA00048763"/>
    </source>
</evidence>
<dbReference type="RefSeq" id="XP_022772436.1">
    <property type="nucleotide sequence ID" value="XM_022916701.1"/>
</dbReference>
<dbReference type="GeneID" id="111315087"/>
<dbReference type="Pfam" id="PF09445">
    <property type="entry name" value="Methyltransf_15"/>
    <property type="match status" value="1"/>
</dbReference>
<organism evidence="9 10">
    <name type="scientific">Durio zibethinus</name>
    <name type="common">Durian</name>
    <dbReference type="NCBI Taxonomy" id="66656"/>
    <lineage>
        <taxon>Eukaryota</taxon>
        <taxon>Viridiplantae</taxon>
        <taxon>Streptophyta</taxon>
        <taxon>Embryophyta</taxon>
        <taxon>Tracheophyta</taxon>
        <taxon>Spermatophyta</taxon>
        <taxon>Magnoliopsida</taxon>
        <taxon>eudicotyledons</taxon>
        <taxon>Gunneridae</taxon>
        <taxon>Pentapetalae</taxon>
        <taxon>rosids</taxon>
        <taxon>malvids</taxon>
        <taxon>Malvales</taxon>
        <taxon>Malvaceae</taxon>
        <taxon>Helicteroideae</taxon>
        <taxon>Durio</taxon>
    </lineage>
</organism>
<comment type="catalytic activity">
    <reaction evidence="3">
        <text>a 5'-end (N(2),N(7)-dimethyl 5'-triphosphoguanosine)-ribonucleoside in snoRNA + S-adenosyl-L-methionine = a 5'-end (N(2),N(2),N(7)-trimethyl 5'-triphosphoguanosine)-ribonucleoside in snoRNA + S-adenosyl-L-homocysteine + H(+)</text>
        <dbReference type="Rhea" id="RHEA:78507"/>
        <dbReference type="Rhea" id="RHEA-COMP:19088"/>
        <dbReference type="Rhea" id="RHEA-COMP:19090"/>
        <dbReference type="ChEBI" id="CHEBI:15378"/>
        <dbReference type="ChEBI" id="CHEBI:57856"/>
        <dbReference type="ChEBI" id="CHEBI:59789"/>
        <dbReference type="ChEBI" id="CHEBI:167623"/>
        <dbReference type="ChEBI" id="CHEBI:172880"/>
    </reaction>
    <physiologicalReaction direction="left-to-right" evidence="3">
        <dbReference type="Rhea" id="RHEA:78508"/>
    </physiologicalReaction>
</comment>
<keyword evidence="8" id="KW-0472">Membrane</keyword>
<dbReference type="Gene3D" id="3.40.50.150">
    <property type="entry name" value="Vaccinia Virus protein VP39"/>
    <property type="match status" value="2"/>
</dbReference>
<comment type="similarity">
    <text evidence="2">Belongs to the methyltransferase superfamily. Trimethylguanosine synthase family.</text>
</comment>